<reference evidence="1 2" key="1">
    <citation type="submission" date="2014-04" db="EMBL/GenBank/DDBJ databases">
        <title>Draft genome sequence of Bacillus azotoformans MEV2011, a (co-) denitrifying strain unable to grow in the presence of oxygen.</title>
        <authorList>
            <person name="Nielsen M."/>
            <person name="Schreiber L."/>
            <person name="Finster K."/>
            <person name="Schramm A."/>
        </authorList>
    </citation>
    <scope>NUCLEOTIDE SEQUENCE [LARGE SCALE GENOMIC DNA]</scope>
    <source>
        <strain evidence="1 2">MEV2011</strain>
    </source>
</reference>
<proteinExistence type="predicted"/>
<protein>
    <submittedName>
        <fullName evidence="1">Galactose-1-phosphate uridylyltransferase</fullName>
    </submittedName>
</protein>
<gene>
    <name evidence="1" type="ORF">M670_01420</name>
</gene>
<comment type="caution">
    <text evidence="1">The sequence shown here is derived from an EMBL/GenBank/DDBJ whole genome shotgun (WGS) entry which is preliminary data.</text>
</comment>
<dbReference type="OrthoDB" id="1803128at2"/>
<evidence type="ECO:0000313" key="1">
    <source>
        <dbReference type="EMBL" id="KEF39034.1"/>
    </source>
</evidence>
<organism evidence="1 2">
    <name type="scientific">Schinkia azotoformans MEV2011</name>
    <dbReference type="NCBI Taxonomy" id="1348973"/>
    <lineage>
        <taxon>Bacteria</taxon>
        <taxon>Bacillati</taxon>
        <taxon>Bacillota</taxon>
        <taxon>Bacilli</taxon>
        <taxon>Bacillales</taxon>
        <taxon>Bacillaceae</taxon>
        <taxon>Calidifontibacillus/Schinkia group</taxon>
        <taxon>Schinkia</taxon>
    </lineage>
</organism>
<dbReference type="AlphaFoldDB" id="A0A072NMY7"/>
<dbReference type="GO" id="GO:0016779">
    <property type="term" value="F:nucleotidyltransferase activity"/>
    <property type="evidence" value="ECO:0007669"/>
    <property type="project" value="UniProtKB-KW"/>
</dbReference>
<dbReference type="InterPro" id="IPR036265">
    <property type="entry name" value="HIT-like_sf"/>
</dbReference>
<dbReference type="PATRIC" id="fig|1348973.3.peg.1386"/>
<sequence length="340" mass="38704">MKFRKEEEWFTFYDVQGNLIERKTEVRFDPLTGETARLIFDPGMPITPPDYSELAEQTGGAKCPFCLENLYKMTPIFPKEISQEGRVTEGEAVAFPNLFPYSKHNAVVIFSGQHYVKLEEFTVEMIKNAFMAAQTYTQNVIAVDSKAQYASINWNYLPPSGGSILHPHIQVILSESATNTQALISEKAKTYEEEHGQEYFTSLYETEKELGERWIGEIGNVAWMHAYAPKSHNDFVAIFTESRSIFDITEQDWLNFATSIKAIFATLSEQGFASFNLLLNASIDRESKQLVHIRLVPRITIGALNTSDINSFQALHQEPLSLKIPEEVADKARKHFEKIK</sequence>
<keyword evidence="1" id="KW-0548">Nucleotidyltransferase</keyword>
<keyword evidence="1" id="KW-0808">Transferase</keyword>
<evidence type="ECO:0000313" key="2">
    <source>
        <dbReference type="Proteomes" id="UP000027936"/>
    </source>
</evidence>
<name>A0A072NMY7_SCHAZ</name>
<dbReference type="EMBL" id="JJRY01000004">
    <property type="protein sequence ID" value="KEF39034.1"/>
    <property type="molecule type" value="Genomic_DNA"/>
</dbReference>
<dbReference type="Proteomes" id="UP000027936">
    <property type="component" value="Unassembled WGS sequence"/>
</dbReference>
<dbReference type="Gene3D" id="3.30.428.10">
    <property type="entry name" value="HIT-like"/>
    <property type="match status" value="2"/>
</dbReference>
<accession>A0A072NMY7</accession>
<dbReference type="SUPFAM" id="SSF54197">
    <property type="entry name" value="HIT-like"/>
    <property type="match status" value="2"/>
</dbReference>
<dbReference type="RefSeq" id="WP_035194470.1">
    <property type="nucleotide sequence ID" value="NZ_JJRY01000004.1"/>
</dbReference>